<dbReference type="Proteomes" id="UP000632063">
    <property type="component" value="Unassembled WGS sequence"/>
</dbReference>
<protein>
    <submittedName>
        <fullName evidence="1">Phage tail tape measure protein</fullName>
    </submittedName>
</protein>
<organism evidence="1 2">
    <name type="scientific">Roseibium litorale</name>
    <dbReference type="NCBI Taxonomy" id="2803841"/>
    <lineage>
        <taxon>Bacteria</taxon>
        <taxon>Pseudomonadati</taxon>
        <taxon>Pseudomonadota</taxon>
        <taxon>Alphaproteobacteria</taxon>
        <taxon>Hyphomicrobiales</taxon>
        <taxon>Stappiaceae</taxon>
        <taxon>Roseibium</taxon>
    </lineage>
</organism>
<accession>A0ABR9CRI6</accession>
<gene>
    <name evidence="1" type="ORF">IG616_18250</name>
</gene>
<keyword evidence="2" id="KW-1185">Reference proteome</keyword>
<name>A0ABR9CRI6_9HYPH</name>
<dbReference type="RefSeq" id="WP_192149616.1">
    <property type="nucleotide sequence ID" value="NZ_JACYXI010000013.1"/>
</dbReference>
<evidence type="ECO:0000313" key="2">
    <source>
        <dbReference type="Proteomes" id="UP000632063"/>
    </source>
</evidence>
<reference evidence="2" key="1">
    <citation type="submission" date="2020-09" db="EMBL/GenBank/DDBJ databases">
        <title>The genome sequence of strain Labrenzia suaedae 4C16A.</title>
        <authorList>
            <person name="Liu Y."/>
        </authorList>
    </citation>
    <scope>NUCLEOTIDE SEQUENCE [LARGE SCALE GENOMIC DNA]</scope>
    <source>
        <strain evidence="2">4C16A</strain>
    </source>
</reference>
<evidence type="ECO:0000313" key="1">
    <source>
        <dbReference type="EMBL" id="MBD8893492.1"/>
    </source>
</evidence>
<sequence length="200" mass="20145">MANEDDGGLVDLPLGDLSRFSGQMEALTRSASQFSSTLTSGMKSALLDGKSLDVVIRQMALTLSTKVLTSSFNSLVSLAGSAVSSVAGSGGSSLLSGLVSGAVPLLGSVMPFAKGGVVASPTYFGLESGLGVAGEAGAEAILPLSRGADGRLGIRSGRESAQGPRVQINVAARDAESFRRSEAQISAMVARAVGRGRRGL</sequence>
<dbReference type="EMBL" id="JACYXI010000013">
    <property type="protein sequence ID" value="MBD8893492.1"/>
    <property type="molecule type" value="Genomic_DNA"/>
</dbReference>
<reference evidence="1 2" key="2">
    <citation type="journal article" date="2021" name="Int. J. Syst. Evol. Microbiol.">
        <title>Roseibium litorale sp. nov., isolated from a tidal flat sediment and proposal for the reclassification of Labrenzia polysiphoniae as Roseibium polysiphoniae comb. nov.</title>
        <authorList>
            <person name="Liu Y."/>
            <person name="Pei T."/>
            <person name="Du J."/>
            <person name="Chao M."/>
            <person name="Deng M.R."/>
            <person name="Zhu H."/>
        </authorList>
    </citation>
    <scope>NUCLEOTIDE SEQUENCE [LARGE SCALE GENOMIC DNA]</scope>
    <source>
        <strain evidence="1 2">4C16A</strain>
    </source>
</reference>
<proteinExistence type="predicted"/>
<comment type="caution">
    <text evidence="1">The sequence shown here is derived from an EMBL/GenBank/DDBJ whole genome shotgun (WGS) entry which is preliminary data.</text>
</comment>